<dbReference type="Proteomes" id="UP000243605">
    <property type="component" value="Unassembled WGS sequence"/>
</dbReference>
<feature type="transmembrane region" description="Helical" evidence="2">
    <location>
        <begin position="9"/>
        <end position="28"/>
    </location>
</feature>
<sequence>MTSKYLVKFYLRTLLIGVIITTIASLIIDYDSVTSLLFEGEIGGFFLNLLWILGYGLLIATVSQFAFFIYLFLNPLGMGLLGRAWPYVQLLLVIYAAFDLFYVRFVFFGDELSLFSYIWVPIVVVLVGIIVAKYKNDTTKEKNVFIPALFFMIFMTSITLLPFSAQSTDWLFRSIFALVATNAFQLITLPNYVAASKADKEARGIETKSDRKERERKKKEAELAAKKEQEASQKKTRNKMFKNKVR</sequence>
<name>A0A662Z714_9STAP</name>
<keyword evidence="2" id="KW-0812">Transmembrane</keyword>
<feature type="region of interest" description="Disordered" evidence="1">
    <location>
        <begin position="199"/>
        <end position="246"/>
    </location>
</feature>
<dbReference type="InterPro" id="IPR024164">
    <property type="entry name" value="KinB-signalling_activ"/>
</dbReference>
<reference evidence="3" key="3">
    <citation type="submission" date="2021-09" db="EMBL/GenBank/DDBJ databases">
        <authorList>
            <person name="Gilroy R."/>
        </authorList>
    </citation>
    <scope>NUCLEOTIDE SEQUENCE</scope>
    <source>
        <strain evidence="3">6019</strain>
    </source>
</reference>
<feature type="transmembrane region" description="Helical" evidence="2">
    <location>
        <begin position="170"/>
        <end position="193"/>
    </location>
</feature>
<gene>
    <name evidence="3" type="ORF">K8V35_04240</name>
    <name evidence="4" type="ORF">SAMN05192557_1906</name>
</gene>
<proteinExistence type="predicted"/>
<dbReference type="Pfam" id="PF14089">
    <property type="entry name" value="KbaA"/>
    <property type="match status" value="1"/>
</dbReference>
<feature type="compositionally biased region" description="Basic residues" evidence="1">
    <location>
        <begin position="234"/>
        <end position="246"/>
    </location>
</feature>
<reference evidence="4 5" key="1">
    <citation type="submission" date="2016-10" db="EMBL/GenBank/DDBJ databases">
        <authorList>
            <person name="Varghese N."/>
            <person name="Submissions S."/>
        </authorList>
    </citation>
    <scope>NUCLEOTIDE SEQUENCE [LARGE SCALE GENOMIC DNA]</scope>
    <source>
        <strain evidence="4 5">IBRC-M10081</strain>
    </source>
</reference>
<reference evidence="3" key="2">
    <citation type="journal article" date="2021" name="PeerJ">
        <title>Extensive microbial diversity within the chicken gut microbiome revealed by metagenomics and culture.</title>
        <authorList>
            <person name="Gilroy R."/>
            <person name="Ravi A."/>
            <person name="Getino M."/>
            <person name="Pursley I."/>
            <person name="Horton D.L."/>
            <person name="Alikhan N.F."/>
            <person name="Baker D."/>
            <person name="Gharbi K."/>
            <person name="Hall N."/>
            <person name="Watson M."/>
            <person name="Adriaenssens E.M."/>
            <person name="Foster-Nyarko E."/>
            <person name="Jarju S."/>
            <person name="Secka A."/>
            <person name="Antonio M."/>
            <person name="Oren A."/>
            <person name="Chaudhuri R.R."/>
            <person name="La Ragione R."/>
            <person name="Hildebrand F."/>
            <person name="Pallen M.J."/>
        </authorList>
    </citation>
    <scope>NUCLEOTIDE SEQUENCE</scope>
    <source>
        <strain evidence="3">6019</strain>
    </source>
</reference>
<evidence type="ECO:0000313" key="5">
    <source>
        <dbReference type="Proteomes" id="UP000243605"/>
    </source>
</evidence>
<accession>A0A662Z714</accession>
<evidence type="ECO:0000313" key="3">
    <source>
        <dbReference type="EMBL" id="HJE19541.1"/>
    </source>
</evidence>
<keyword evidence="2" id="KW-1133">Transmembrane helix</keyword>
<dbReference type="AlphaFoldDB" id="A0A662Z714"/>
<evidence type="ECO:0000256" key="2">
    <source>
        <dbReference type="SAM" id="Phobius"/>
    </source>
</evidence>
<dbReference type="SMART" id="SM01251">
    <property type="entry name" value="KbaA"/>
    <property type="match status" value="1"/>
</dbReference>
<evidence type="ECO:0000313" key="4">
    <source>
        <dbReference type="EMBL" id="SEW16098.1"/>
    </source>
</evidence>
<dbReference type="GO" id="GO:0045881">
    <property type="term" value="P:positive regulation of sporulation resulting in formation of a cellular spore"/>
    <property type="evidence" value="ECO:0007669"/>
    <property type="project" value="InterPro"/>
</dbReference>
<feature type="transmembrane region" description="Helical" evidence="2">
    <location>
        <begin position="144"/>
        <end position="164"/>
    </location>
</feature>
<keyword evidence="2" id="KW-0472">Membrane</keyword>
<feature type="transmembrane region" description="Helical" evidence="2">
    <location>
        <begin position="114"/>
        <end position="132"/>
    </location>
</feature>
<protein>
    <submittedName>
        <fullName evidence="3 4">KinB-signaling pathway activation protein</fullName>
    </submittedName>
</protein>
<keyword evidence="5" id="KW-1185">Reference proteome</keyword>
<dbReference type="Proteomes" id="UP000763505">
    <property type="component" value="Unassembled WGS sequence"/>
</dbReference>
<dbReference type="RefSeq" id="WP_091476341.1">
    <property type="nucleotide sequence ID" value="NZ_FOIT01000006.1"/>
</dbReference>
<evidence type="ECO:0000256" key="1">
    <source>
        <dbReference type="SAM" id="MobiDB-lite"/>
    </source>
</evidence>
<organism evidence="4 5">
    <name type="scientific">Aliicoccus persicus</name>
    <dbReference type="NCBI Taxonomy" id="930138"/>
    <lineage>
        <taxon>Bacteria</taxon>
        <taxon>Bacillati</taxon>
        <taxon>Bacillota</taxon>
        <taxon>Bacilli</taxon>
        <taxon>Bacillales</taxon>
        <taxon>Staphylococcaceae</taxon>
        <taxon>Aliicoccus</taxon>
    </lineage>
</organism>
<feature type="compositionally biased region" description="Basic and acidic residues" evidence="1">
    <location>
        <begin position="199"/>
        <end position="233"/>
    </location>
</feature>
<dbReference type="OrthoDB" id="2374256at2"/>
<dbReference type="EMBL" id="FOIT01000006">
    <property type="protein sequence ID" value="SEW16098.1"/>
    <property type="molecule type" value="Genomic_DNA"/>
</dbReference>
<feature type="transmembrane region" description="Helical" evidence="2">
    <location>
        <begin position="48"/>
        <end position="73"/>
    </location>
</feature>
<feature type="transmembrane region" description="Helical" evidence="2">
    <location>
        <begin position="85"/>
        <end position="108"/>
    </location>
</feature>
<dbReference type="EMBL" id="DYYI01000044">
    <property type="protein sequence ID" value="HJE19541.1"/>
    <property type="molecule type" value="Genomic_DNA"/>
</dbReference>